<keyword evidence="1" id="KW-0732">Signal</keyword>
<dbReference type="STRING" id="641691.SAMN05421636_110105"/>
<evidence type="ECO:0000259" key="2">
    <source>
        <dbReference type="Pfam" id="PF06439"/>
    </source>
</evidence>
<name>A0A1G7I030_9FLAO</name>
<dbReference type="GO" id="GO:0016787">
    <property type="term" value="F:hydrolase activity"/>
    <property type="evidence" value="ECO:0007669"/>
    <property type="project" value="InterPro"/>
</dbReference>
<feature type="domain" description="3-keto-alpha-glucoside-1,2-lyase/3-keto-2-hydroxy-glucal hydratase" evidence="2">
    <location>
        <begin position="30"/>
        <end position="219"/>
    </location>
</feature>
<organism evidence="3 4">
    <name type="scientific">Pricia antarctica</name>
    <dbReference type="NCBI Taxonomy" id="641691"/>
    <lineage>
        <taxon>Bacteria</taxon>
        <taxon>Pseudomonadati</taxon>
        <taxon>Bacteroidota</taxon>
        <taxon>Flavobacteriia</taxon>
        <taxon>Flavobacteriales</taxon>
        <taxon>Flavobacteriaceae</taxon>
        <taxon>Pricia</taxon>
    </lineage>
</organism>
<evidence type="ECO:0000313" key="3">
    <source>
        <dbReference type="EMBL" id="SDF05724.1"/>
    </source>
</evidence>
<accession>A0A1G7I030</accession>
<feature type="signal peptide" evidence="1">
    <location>
        <begin position="1"/>
        <end position="24"/>
    </location>
</feature>
<feature type="chain" id="PRO_5011735460" description="3-keto-alpha-glucoside-1,2-lyase/3-keto-2-hydroxy-glucal hydratase domain-containing protein" evidence="1">
    <location>
        <begin position="25"/>
        <end position="239"/>
    </location>
</feature>
<protein>
    <recommendedName>
        <fullName evidence="2">3-keto-alpha-glucoside-1,2-lyase/3-keto-2-hydroxy-glucal hydratase domain-containing protein</fullName>
    </recommendedName>
</protein>
<dbReference type="InterPro" id="IPR010496">
    <property type="entry name" value="AL/BT2_dom"/>
</dbReference>
<proteinExistence type="predicted"/>
<evidence type="ECO:0000313" key="4">
    <source>
        <dbReference type="Proteomes" id="UP000199109"/>
    </source>
</evidence>
<dbReference type="Gene3D" id="2.60.120.560">
    <property type="entry name" value="Exo-inulinase, domain 1"/>
    <property type="match status" value="1"/>
</dbReference>
<gene>
    <name evidence="3" type="ORF">SAMN05421636_110105</name>
</gene>
<dbReference type="RefSeq" id="WP_091873422.1">
    <property type="nucleotide sequence ID" value="NZ_FNAO01000010.1"/>
</dbReference>
<dbReference type="Proteomes" id="UP000199109">
    <property type="component" value="Unassembled WGS sequence"/>
</dbReference>
<keyword evidence="4" id="KW-1185">Reference proteome</keyword>
<dbReference type="AlphaFoldDB" id="A0A1G7I030"/>
<dbReference type="Pfam" id="PF06439">
    <property type="entry name" value="3keto-disac_hyd"/>
    <property type="match status" value="1"/>
</dbReference>
<reference evidence="3 4" key="1">
    <citation type="submission" date="2016-10" db="EMBL/GenBank/DDBJ databases">
        <authorList>
            <person name="de Groot N.N."/>
        </authorList>
    </citation>
    <scope>NUCLEOTIDE SEQUENCE [LARGE SCALE GENOMIC DNA]</scope>
    <source>
        <strain evidence="3 4">DSM 23421</strain>
    </source>
</reference>
<dbReference type="EMBL" id="FNAO01000010">
    <property type="protein sequence ID" value="SDF05724.1"/>
    <property type="molecule type" value="Genomic_DNA"/>
</dbReference>
<dbReference type="OrthoDB" id="9806233at2"/>
<sequence length="239" mass="27698">MKRIRIIITAVLLIVFCSHTSLFAQPEKAWNTIFDGKTFKGWTIVDSPANVVIKDSAFLIHMTKNTSRHVFVRTKKKYKDFILELEVKRDTSFDSGILFRTIKSPDTAAVSLYGYQIKIDPSLTRRWTGGIFLDFGSYVTWLHPLEGDVRAQQAERVGEWNRFRIEAIGDRIKVWVNGIPTTNMINSRYKEGFIALKIHYLKNTEWNDQMQAMFKNIRIISKNASKYSRGIDIPVKETE</sequence>
<evidence type="ECO:0000256" key="1">
    <source>
        <dbReference type="SAM" id="SignalP"/>
    </source>
</evidence>